<dbReference type="InterPro" id="IPR025105">
    <property type="entry name" value="DUF4010"/>
</dbReference>
<dbReference type="Proteomes" id="UP001524460">
    <property type="component" value="Unassembled WGS sequence"/>
</dbReference>
<dbReference type="InterPro" id="IPR049177">
    <property type="entry name" value="MgtC_SapB_SrpB_YhiD_N"/>
</dbReference>
<evidence type="ECO:0000259" key="3">
    <source>
        <dbReference type="Pfam" id="PF13194"/>
    </source>
</evidence>
<dbReference type="Pfam" id="PF02308">
    <property type="entry name" value="MgtC"/>
    <property type="match status" value="1"/>
</dbReference>
<feature type="domain" description="DUF4010" evidence="3">
    <location>
        <begin position="187"/>
        <end position="397"/>
    </location>
</feature>
<feature type="transmembrane region" description="Helical" evidence="1">
    <location>
        <begin position="12"/>
        <end position="30"/>
    </location>
</feature>
<dbReference type="PANTHER" id="PTHR39084">
    <property type="entry name" value="MEMBRANE PROTEIN-RELATED"/>
    <property type="match status" value="1"/>
</dbReference>
<proteinExistence type="predicted"/>
<accession>A0ABT1MYX8</accession>
<sequence>MDSDLALTSPYIRLAIALLLGAIIGIQRGWVDRNEAAGSRIAGIRTYSLVGLLGGICGLLAEHFSELFLGLSFVALTIVLSVAYSQRLKWKTNLSITGLVGALITFLLGVLAIVGDPTLAVSAAVITAIILDNKQELHAALQRLQEYELDAALRLLLISVVLLPLLPNEPMGPWGAINPYEIWWMVVLIAGISFVGYFAMKIGGTQKGILLTCLFAGLSSSTALTLQFSHLSKQQPQLNGLLGSGILLSCGTMFPRILFVCSVVNRQLVELLWIPMLLMMLGFYLPAWWIWQRNKVDNQTNPEMKQNPLALTSALGFGLILLLIILLANGLQEWFGNTGTLLLAAISGITDVDAITLALGRQSASAGGQMLATASMGIFIAAAVNSLVKMGMAWFVGEPGLRKYVALPVISAVMLGGLAVMLA</sequence>
<feature type="transmembrane region" description="Helical" evidence="1">
    <location>
        <begin position="404"/>
        <end position="422"/>
    </location>
</feature>
<evidence type="ECO:0000313" key="5">
    <source>
        <dbReference type="Proteomes" id="UP001524460"/>
    </source>
</evidence>
<feature type="transmembrane region" description="Helical" evidence="1">
    <location>
        <begin position="271"/>
        <end position="289"/>
    </location>
</feature>
<feature type="transmembrane region" description="Helical" evidence="1">
    <location>
        <begin position="240"/>
        <end position="259"/>
    </location>
</feature>
<feature type="transmembrane region" description="Helical" evidence="1">
    <location>
        <begin position="96"/>
        <end position="113"/>
    </location>
</feature>
<feature type="transmembrane region" description="Helical" evidence="1">
    <location>
        <begin position="42"/>
        <end position="61"/>
    </location>
</feature>
<dbReference type="PANTHER" id="PTHR39084:SF1">
    <property type="entry name" value="DUF4010 DOMAIN-CONTAINING PROTEIN"/>
    <property type="match status" value="1"/>
</dbReference>
<reference evidence="4 5" key="1">
    <citation type="submission" date="2022-07" db="EMBL/GenBank/DDBJ databases">
        <title>Photobacterium pectinilyticum sp. nov., a marine bacterium isolated from surface seawater of Qingdao offshore.</title>
        <authorList>
            <person name="Wang X."/>
        </authorList>
    </citation>
    <scope>NUCLEOTIDE SEQUENCE [LARGE SCALE GENOMIC DNA]</scope>
    <source>
        <strain evidence="4 5">ZSDE20</strain>
    </source>
</reference>
<gene>
    <name evidence="4" type="ORF">NHN17_06510</name>
</gene>
<feature type="transmembrane region" description="Helical" evidence="1">
    <location>
        <begin position="182"/>
        <end position="200"/>
    </location>
</feature>
<dbReference type="Pfam" id="PF13194">
    <property type="entry name" value="DUF4010"/>
    <property type="match status" value="1"/>
</dbReference>
<evidence type="ECO:0000313" key="4">
    <source>
        <dbReference type="EMBL" id="MCQ1057711.1"/>
    </source>
</evidence>
<feature type="transmembrane region" description="Helical" evidence="1">
    <location>
        <begin position="309"/>
        <end position="328"/>
    </location>
</feature>
<keyword evidence="1" id="KW-0472">Membrane</keyword>
<dbReference type="RefSeq" id="WP_255041355.1">
    <property type="nucleotide sequence ID" value="NZ_JANEYT010000010.1"/>
</dbReference>
<evidence type="ECO:0000256" key="1">
    <source>
        <dbReference type="SAM" id="Phobius"/>
    </source>
</evidence>
<protein>
    <submittedName>
        <fullName evidence="4">MgtC/SapB family protein</fullName>
    </submittedName>
</protein>
<feature type="transmembrane region" description="Helical" evidence="1">
    <location>
        <begin position="340"/>
        <end position="359"/>
    </location>
</feature>
<keyword evidence="5" id="KW-1185">Reference proteome</keyword>
<name>A0ABT1MYX8_9GAMM</name>
<feature type="transmembrane region" description="Helical" evidence="1">
    <location>
        <begin position="209"/>
        <end position="228"/>
    </location>
</feature>
<feature type="transmembrane region" description="Helical" evidence="1">
    <location>
        <begin position="371"/>
        <end position="392"/>
    </location>
</feature>
<evidence type="ECO:0000259" key="2">
    <source>
        <dbReference type="Pfam" id="PF02308"/>
    </source>
</evidence>
<feature type="transmembrane region" description="Helical" evidence="1">
    <location>
        <begin position="67"/>
        <end position="84"/>
    </location>
</feature>
<feature type="domain" description="MgtC/SapB/SrpB/YhiD N-terminal" evidence="2">
    <location>
        <begin position="14"/>
        <end position="139"/>
    </location>
</feature>
<keyword evidence="1" id="KW-0812">Transmembrane</keyword>
<comment type="caution">
    <text evidence="4">The sequence shown here is derived from an EMBL/GenBank/DDBJ whole genome shotgun (WGS) entry which is preliminary data.</text>
</comment>
<dbReference type="EMBL" id="JANEYT010000010">
    <property type="protein sequence ID" value="MCQ1057711.1"/>
    <property type="molecule type" value="Genomic_DNA"/>
</dbReference>
<organism evidence="4 5">
    <name type="scientific">Photobacterium pectinilyticum</name>
    <dbReference type="NCBI Taxonomy" id="2906793"/>
    <lineage>
        <taxon>Bacteria</taxon>
        <taxon>Pseudomonadati</taxon>
        <taxon>Pseudomonadota</taxon>
        <taxon>Gammaproteobacteria</taxon>
        <taxon>Vibrionales</taxon>
        <taxon>Vibrionaceae</taxon>
        <taxon>Photobacterium</taxon>
    </lineage>
</organism>
<keyword evidence="1" id="KW-1133">Transmembrane helix</keyword>